<gene>
    <name evidence="1" type="ORF">HDK90DRAFT_481404</name>
</gene>
<reference evidence="1 2" key="1">
    <citation type="submission" date="2024-04" db="EMBL/GenBank/DDBJ databases">
        <title>Phyllosticta paracitricarpa is synonymous to the EU quarantine fungus P. citricarpa based on phylogenomic analyses.</title>
        <authorList>
            <consortium name="Lawrence Berkeley National Laboratory"/>
            <person name="Van Ingen-Buijs V.A."/>
            <person name="Van Westerhoven A.C."/>
            <person name="Haridas S."/>
            <person name="Skiadas P."/>
            <person name="Martin F."/>
            <person name="Groenewald J.Z."/>
            <person name="Crous P.W."/>
            <person name="Seidl M.F."/>
        </authorList>
    </citation>
    <scope>NUCLEOTIDE SEQUENCE [LARGE SCALE GENOMIC DNA]</scope>
    <source>
        <strain evidence="1 2">CBS 123374</strain>
    </source>
</reference>
<keyword evidence="2" id="KW-1185">Reference proteome</keyword>
<dbReference type="Proteomes" id="UP001492380">
    <property type="component" value="Unassembled WGS sequence"/>
</dbReference>
<evidence type="ECO:0000313" key="2">
    <source>
        <dbReference type="Proteomes" id="UP001492380"/>
    </source>
</evidence>
<organism evidence="1 2">
    <name type="scientific">Phyllosticta capitalensis</name>
    <dbReference type="NCBI Taxonomy" id="121624"/>
    <lineage>
        <taxon>Eukaryota</taxon>
        <taxon>Fungi</taxon>
        <taxon>Dikarya</taxon>
        <taxon>Ascomycota</taxon>
        <taxon>Pezizomycotina</taxon>
        <taxon>Dothideomycetes</taxon>
        <taxon>Dothideomycetes incertae sedis</taxon>
        <taxon>Botryosphaeriales</taxon>
        <taxon>Phyllostictaceae</taxon>
        <taxon>Phyllosticta</taxon>
    </lineage>
</organism>
<protein>
    <submittedName>
        <fullName evidence="1">Uncharacterized protein</fullName>
    </submittedName>
</protein>
<comment type="caution">
    <text evidence="1">The sequence shown here is derived from an EMBL/GenBank/DDBJ whole genome shotgun (WGS) entry which is preliminary data.</text>
</comment>
<proteinExistence type="predicted"/>
<dbReference type="EMBL" id="JBBWRZ010000004">
    <property type="protein sequence ID" value="KAK8237750.1"/>
    <property type="molecule type" value="Genomic_DNA"/>
</dbReference>
<accession>A0ABR1YRY2</accession>
<sequence length="252" mass="26565">MVGGTRPCKAKAKVEAVSTCSKKCRGGLAGELLVVPERLGHVHGEAVLLLIGLDLDDLLLLLGASGLLASHEGASELGRLLVLVGITALALERLGAAVEEGRELRVAAGLGLADVVRVRELVVVDDAVDALLLGSLRLASIGARSDGLDFGTGTSIDLAALLLEEGEAVGQGLRVWGKTHGDVEVLQLFTTKLDVEVLDDHGEELCQRSARGSSKASAGRIHLRIIGGVPLDRHGCCDERRKEWVVVINFWK</sequence>
<name>A0ABR1YRY2_9PEZI</name>
<evidence type="ECO:0000313" key="1">
    <source>
        <dbReference type="EMBL" id="KAK8237750.1"/>
    </source>
</evidence>